<name>A0A0S4IYP6_BODSA</name>
<feature type="non-terminal residue" evidence="1">
    <location>
        <position position="1"/>
    </location>
</feature>
<dbReference type="EMBL" id="CYKH01000713">
    <property type="protein sequence ID" value="CUG24126.1"/>
    <property type="molecule type" value="Genomic_DNA"/>
</dbReference>
<sequence>FCTYGTVSTLELSTGTIGTLGALNTSDYTYDEVVIAPDAVQLYIVTVEGSFSASTHHNRGRGRDGNMPMFVTANSVLDGTQMWRWNTNESFLTVVSQQVICFVTTGGPAALWTKNGLLAASAVGGQDYREPAPPLLYQGTVWYYATEFFQEFCFPGDNQLHWGPKWPLISQSFAACVLDTHQVSLWEAT</sequence>
<evidence type="ECO:0000313" key="2">
    <source>
        <dbReference type="Proteomes" id="UP000051952"/>
    </source>
</evidence>
<organism evidence="1 2">
    <name type="scientific">Bodo saltans</name>
    <name type="common">Flagellated protozoan</name>
    <dbReference type="NCBI Taxonomy" id="75058"/>
    <lineage>
        <taxon>Eukaryota</taxon>
        <taxon>Discoba</taxon>
        <taxon>Euglenozoa</taxon>
        <taxon>Kinetoplastea</taxon>
        <taxon>Metakinetoplastina</taxon>
        <taxon>Eubodonida</taxon>
        <taxon>Bodonidae</taxon>
        <taxon>Bodo</taxon>
    </lineage>
</organism>
<dbReference type="Proteomes" id="UP000051952">
    <property type="component" value="Unassembled WGS sequence"/>
</dbReference>
<dbReference type="VEuPathDB" id="TriTrypDB:BSAL_76260"/>
<proteinExistence type="predicted"/>
<reference evidence="2" key="1">
    <citation type="submission" date="2015-09" db="EMBL/GenBank/DDBJ databases">
        <authorList>
            <consortium name="Pathogen Informatics"/>
        </authorList>
    </citation>
    <scope>NUCLEOTIDE SEQUENCE [LARGE SCALE GENOMIC DNA]</scope>
    <source>
        <strain evidence="2">Lake Konstanz</strain>
    </source>
</reference>
<keyword evidence="2" id="KW-1185">Reference proteome</keyword>
<dbReference type="AlphaFoldDB" id="A0A0S4IYP6"/>
<gene>
    <name evidence="1" type="ORF">BSAL_76260</name>
</gene>
<accession>A0A0S4IYP6</accession>
<evidence type="ECO:0000313" key="1">
    <source>
        <dbReference type="EMBL" id="CUG24126.1"/>
    </source>
</evidence>
<protein>
    <submittedName>
        <fullName evidence="1">Uncharacterized protein</fullName>
    </submittedName>
</protein>